<organism evidence="2 3">
    <name type="scientific">Actinoplanes sichuanensis</name>
    <dbReference type="NCBI Taxonomy" id="512349"/>
    <lineage>
        <taxon>Bacteria</taxon>
        <taxon>Bacillati</taxon>
        <taxon>Actinomycetota</taxon>
        <taxon>Actinomycetes</taxon>
        <taxon>Micromonosporales</taxon>
        <taxon>Micromonosporaceae</taxon>
        <taxon>Actinoplanes</taxon>
    </lineage>
</organism>
<feature type="region of interest" description="Disordered" evidence="1">
    <location>
        <begin position="434"/>
        <end position="455"/>
    </location>
</feature>
<name>A0ABW4AB37_9ACTN</name>
<dbReference type="EMBL" id="JBHTMK010000030">
    <property type="protein sequence ID" value="MFD1367789.1"/>
    <property type="molecule type" value="Genomic_DNA"/>
</dbReference>
<reference evidence="3" key="1">
    <citation type="journal article" date="2019" name="Int. J. Syst. Evol. Microbiol.">
        <title>The Global Catalogue of Microorganisms (GCM) 10K type strain sequencing project: providing services to taxonomists for standard genome sequencing and annotation.</title>
        <authorList>
            <consortium name="The Broad Institute Genomics Platform"/>
            <consortium name="The Broad Institute Genome Sequencing Center for Infectious Disease"/>
            <person name="Wu L."/>
            <person name="Ma J."/>
        </authorList>
    </citation>
    <scope>NUCLEOTIDE SEQUENCE [LARGE SCALE GENOMIC DNA]</scope>
    <source>
        <strain evidence="3">CCM 7526</strain>
    </source>
</reference>
<evidence type="ECO:0000313" key="2">
    <source>
        <dbReference type="EMBL" id="MFD1367789.1"/>
    </source>
</evidence>
<sequence>MSLELDRRLAEVGTRFRIFPQPRFLQKADGSGPLFAEPEQVTVSVEPEAMRPGPGDDRMFVIDAIGKLPYNNFFRPPFRGNRRPAVQPGPDGHFDHLDPASREFSAATMYATVRRVLDIWEDYFGRTIQWHFESDFARLELIPLIEWNNAQSGYGFLEFGYGSKPNGTIDHERPFCENFDVLAHELGHSIIFAEVGVPANPRDEAIDYGGMHESAGDLVAIVASLHFHSVVDLLLDSTKGNLLTINGLDRVGELSDSREIRVAFNSRRMSDVGEEPHDRSLPLTGAIFDTMVEVFQQDLVAKKLISEDLRNRSTNLPGTSQDLVEIQAEFTAAYTGNEAAFKDSLLRARDYLGRLLAVTWGTIKPDFLTYHGILRALLAADREITGGENVQLIRACFAWREIAPVPTSLMLRQHTITNCGFSVGRGPTVAGDTAAFDPQIPAPRADGVTSALPRL</sequence>
<dbReference type="SUPFAM" id="SSF55486">
    <property type="entry name" value="Metalloproteases ('zincins'), catalytic domain"/>
    <property type="match status" value="1"/>
</dbReference>
<comment type="caution">
    <text evidence="2">The sequence shown here is derived from an EMBL/GenBank/DDBJ whole genome shotgun (WGS) entry which is preliminary data.</text>
</comment>
<evidence type="ECO:0008006" key="4">
    <source>
        <dbReference type="Google" id="ProtNLM"/>
    </source>
</evidence>
<keyword evidence="3" id="KW-1185">Reference proteome</keyword>
<evidence type="ECO:0000313" key="3">
    <source>
        <dbReference type="Proteomes" id="UP001597183"/>
    </source>
</evidence>
<gene>
    <name evidence="2" type="ORF">ACFQ5G_20760</name>
</gene>
<dbReference type="RefSeq" id="WP_317792728.1">
    <property type="nucleotide sequence ID" value="NZ_AP028461.1"/>
</dbReference>
<evidence type="ECO:0000256" key="1">
    <source>
        <dbReference type="SAM" id="MobiDB-lite"/>
    </source>
</evidence>
<proteinExistence type="predicted"/>
<accession>A0ABW4AB37</accession>
<dbReference type="Proteomes" id="UP001597183">
    <property type="component" value="Unassembled WGS sequence"/>
</dbReference>
<protein>
    <recommendedName>
        <fullName evidence="4">Peptidase M4 family protein</fullName>
    </recommendedName>
</protein>